<keyword evidence="1" id="KW-1133">Transmembrane helix</keyword>
<proteinExistence type="predicted"/>
<dbReference type="GO" id="GO:0003824">
    <property type="term" value="F:catalytic activity"/>
    <property type="evidence" value="ECO:0007669"/>
    <property type="project" value="InterPro"/>
</dbReference>
<dbReference type="InterPro" id="IPR036691">
    <property type="entry name" value="Endo/exonu/phosph_ase_sf"/>
</dbReference>
<evidence type="ECO:0000256" key="1">
    <source>
        <dbReference type="SAM" id="Phobius"/>
    </source>
</evidence>
<dbReference type="AlphaFoldDB" id="A0A6A9V1X4"/>
<evidence type="ECO:0000259" key="2">
    <source>
        <dbReference type="Pfam" id="PF03372"/>
    </source>
</evidence>
<organism evidence="3 4">
    <name type="scientific">Auraticoccus cholistanensis</name>
    <dbReference type="NCBI Taxonomy" id="2656650"/>
    <lineage>
        <taxon>Bacteria</taxon>
        <taxon>Bacillati</taxon>
        <taxon>Actinomycetota</taxon>
        <taxon>Actinomycetes</taxon>
        <taxon>Propionibacteriales</taxon>
        <taxon>Propionibacteriaceae</taxon>
        <taxon>Auraticoccus</taxon>
    </lineage>
</organism>
<keyword evidence="1" id="KW-0812">Transmembrane</keyword>
<evidence type="ECO:0000313" key="3">
    <source>
        <dbReference type="EMBL" id="MVA77577.1"/>
    </source>
</evidence>
<dbReference type="InterPro" id="IPR005135">
    <property type="entry name" value="Endo/exonuclease/phosphatase"/>
</dbReference>
<dbReference type="RefSeq" id="WP_156611840.1">
    <property type="nucleotide sequence ID" value="NZ_WPCU01000010.1"/>
</dbReference>
<accession>A0A6A9V1X4</accession>
<gene>
    <name evidence="3" type="ORF">GC722_16355</name>
</gene>
<feature type="domain" description="Endonuclease/exonuclease/phosphatase" evidence="2">
    <location>
        <begin position="116"/>
        <end position="318"/>
    </location>
</feature>
<reference evidence="3 4" key="1">
    <citation type="submission" date="2019-12" db="EMBL/GenBank/DDBJ databases">
        <title>Auraticoccus cholistani sp. nov., an actinomycete isolated from soil of Cholistan desert.</title>
        <authorList>
            <person name="Cheema M.T."/>
        </authorList>
    </citation>
    <scope>NUCLEOTIDE SEQUENCE [LARGE SCALE GENOMIC DNA]</scope>
    <source>
        <strain evidence="3 4">F435</strain>
    </source>
</reference>
<comment type="caution">
    <text evidence="3">The sequence shown here is derived from an EMBL/GenBank/DDBJ whole genome shotgun (WGS) entry which is preliminary data.</text>
</comment>
<keyword evidence="1" id="KW-0472">Membrane</keyword>
<dbReference type="Pfam" id="PF03372">
    <property type="entry name" value="Exo_endo_phos"/>
    <property type="match status" value="1"/>
</dbReference>
<dbReference type="EMBL" id="WPCU01000010">
    <property type="protein sequence ID" value="MVA77577.1"/>
    <property type="molecule type" value="Genomic_DNA"/>
</dbReference>
<keyword evidence="4" id="KW-1185">Reference proteome</keyword>
<dbReference type="Proteomes" id="UP000435304">
    <property type="component" value="Unassembled WGS sequence"/>
</dbReference>
<dbReference type="Gene3D" id="3.60.10.10">
    <property type="entry name" value="Endonuclease/exonuclease/phosphatase"/>
    <property type="match status" value="1"/>
</dbReference>
<sequence>MSRRRGLPTAVRVMVWLVCLPLLAAGAGAAVLSAWPALQRTGPLALAASFAPLGAVCAVAAAVLLLVLVVLGRPRRLAGAGLLLSLALVVPPVAPAVPPLLAGPQPVGEHRLTVVSLNMLSGQADPESIARAAAGADVLVLVEVLPDALEAVLATDVGTDFPHRGGAAQDGYSGTLVLSRHPVETVEVLDLSFQQRLVRLDVPGIGPVHLLAAHPINPLAGTGIWEREHRQLLELATGVGRGPVVVAGDLNAVDQHVVMQAWRQAGFTDVAHSAGAGWVRTWPADRRFPPVIGIDHVLTGPGLTGVELSTFWVPGTDHLGLRAVLAPTTTD</sequence>
<protein>
    <recommendedName>
        <fullName evidence="2">Endonuclease/exonuclease/phosphatase domain-containing protein</fullName>
    </recommendedName>
</protein>
<evidence type="ECO:0000313" key="4">
    <source>
        <dbReference type="Proteomes" id="UP000435304"/>
    </source>
</evidence>
<dbReference type="SUPFAM" id="SSF56219">
    <property type="entry name" value="DNase I-like"/>
    <property type="match status" value="1"/>
</dbReference>
<feature type="transmembrane region" description="Helical" evidence="1">
    <location>
        <begin position="77"/>
        <end position="97"/>
    </location>
</feature>
<name>A0A6A9V1X4_9ACTN</name>
<feature type="transmembrane region" description="Helical" evidence="1">
    <location>
        <begin position="44"/>
        <end position="70"/>
    </location>
</feature>